<accession>A0ABQ2VAQ6</accession>
<keyword evidence="2" id="KW-1185">Reference proteome</keyword>
<evidence type="ECO:0000313" key="1">
    <source>
        <dbReference type="EMBL" id="GGU76650.1"/>
    </source>
</evidence>
<dbReference type="EMBL" id="BMRE01000061">
    <property type="protein sequence ID" value="GGU76650.1"/>
    <property type="molecule type" value="Genomic_DNA"/>
</dbReference>
<reference evidence="2" key="1">
    <citation type="journal article" date="2019" name="Int. J. Syst. Evol. Microbiol.">
        <title>The Global Catalogue of Microorganisms (GCM) 10K type strain sequencing project: providing services to taxonomists for standard genome sequencing and annotation.</title>
        <authorList>
            <consortium name="The Broad Institute Genomics Platform"/>
            <consortium name="The Broad Institute Genome Sequencing Center for Infectious Disease"/>
            <person name="Wu L."/>
            <person name="Ma J."/>
        </authorList>
    </citation>
    <scope>NUCLEOTIDE SEQUENCE [LARGE SCALE GENOMIC DNA]</scope>
    <source>
        <strain evidence="2">JCM 3296</strain>
    </source>
</reference>
<gene>
    <name evidence="1" type="ORF">GCM10010178_79790</name>
</gene>
<name>A0ABQ2VAQ6_9PSEU</name>
<evidence type="ECO:0000313" key="2">
    <source>
        <dbReference type="Proteomes" id="UP000649573"/>
    </source>
</evidence>
<dbReference type="RefSeq" id="WP_189258979.1">
    <property type="nucleotide sequence ID" value="NZ_BMRE01000061.1"/>
</dbReference>
<protein>
    <recommendedName>
        <fullName evidence="3">Adhesin</fullName>
    </recommendedName>
</protein>
<sequence>MWFLRRVAGAATAASGADSLTESTLTESTEGEKILTTGAGTAVVTPLNGAHELVTTLDPAGVVTRGAFGRVAGNAQSGEQRLDVQLASDDHTTFTLTHNDVRIGDAASVAFQDNRILVCTALLTTERDDAGVRIRRTSEDGLASGVFHDFGSGTVRTAVDGKHQLIAQTAPEGMTVSVADDVAVRVTRNDRAEVRLTASSTTFALDPDTSGIVLVSADGQAEVTPTAGLKVTCARTGWKVSADTHSVAVELPGQPGVGLRWHSTTGTLHAAACAHLTLEVSPYCSVARACADCGTRLDARRHGTDLILALPNLTLRGSRSGLKIEFGDNVLVMVANGRVRVSWSGKDFVVDRGRVHVGGGTEDWYVTPDGRLVTGASVVSTGRTVDGVLEVVVQSNDHDWAASVWARGACVDNGNGLRAVLDDAGAVVCTSASRADSAVIVHDAGGVLVRSAAVTVELDRAGAVRLRESGVAELTVHPNHADEQLRSTITCDEQFSVTVTHSAVDGFAWTTTHLDTQISHSVRPPGELDVLNSPSGTRITATISEILVIEANEHRDDHPQVPPTGSG</sequence>
<proteinExistence type="predicted"/>
<dbReference type="Proteomes" id="UP000649573">
    <property type="component" value="Unassembled WGS sequence"/>
</dbReference>
<comment type="caution">
    <text evidence="1">The sequence shown here is derived from an EMBL/GenBank/DDBJ whole genome shotgun (WGS) entry which is preliminary data.</text>
</comment>
<organism evidence="1 2">
    <name type="scientific">Lentzea flava</name>
    <dbReference type="NCBI Taxonomy" id="103732"/>
    <lineage>
        <taxon>Bacteria</taxon>
        <taxon>Bacillati</taxon>
        <taxon>Actinomycetota</taxon>
        <taxon>Actinomycetes</taxon>
        <taxon>Pseudonocardiales</taxon>
        <taxon>Pseudonocardiaceae</taxon>
        <taxon>Lentzea</taxon>
    </lineage>
</organism>
<evidence type="ECO:0008006" key="3">
    <source>
        <dbReference type="Google" id="ProtNLM"/>
    </source>
</evidence>